<protein>
    <submittedName>
        <fullName evidence="2">Uncharacterized protein</fullName>
    </submittedName>
</protein>
<organism evidence="2 3">
    <name type="scientific">Linum tenue</name>
    <dbReference type="NCBI Taxonomy" id="586396"/>
    <lineage>
        <taxon>Eukaryota</taxon>
        <taxon>Viridiplantae</taxon>
        <taxon>Streptophyta</taxon>
        <taxon>Embryophyta</taxon>
        <taxon>Tracheophyta</taxon>
        <taxon>Spermatophyta</taxon>
        <taxon>Magnoliopsida</taxon>
        <taxon>eudicotyledons</taxon>
        <taxon>Gunneridae</taxon>
        <taxon>Pentapetalae</taxon>
        <taxon>rosids</taxon>
        <taxon>fabids</taxon>
        <taxon>Malpighiales</taxon>
        <taxon>Linaceae</taxon>
        <taxon>Linum</taxon>
    </lineage>
</organism>
<proteinExistence type="predicted"/>
<sequence length="293" mass="32151">MVAPHNLLHLLPPHRSIRGHAPWPPLLRQRRQQQMDGHSRPIRRLPSSPPSPALLPPTETPPPRRAEPSPPLAAADLPGFRRPPHRRQLDVLLRPPLPPGLHLFLALRYPIGLQRRLLLLPQQPEVHPVHPQLPRPPHRLRHPPRRQFRRRRHRFHRRQEQVRNRIPHHRRRLRRLLPLPLPHPAHLRQPRTGESYGEGGGGDADLPISGGDGRLCGGDFCERGVEGGEGGDEGLYGGESGVLADADLDGGGVAGVVAGDVGVGVRGIVSVFERDQHFGAAVGSGAGGGAVRG</sequence>
<evidence type="ECO:0000256" key="1">
    <source>
        <dbReference type="SAM" id="MobiDB-lite"/>
    </source>
</evidence>
<comment type="caution">
    <text evidence="2">The sequence shown here is derived from an EMBL/GenBank/DDBJ whole genome shotgun (WGS) entry which is preliminary data.</text>
</comment>
<feature type="compositionally biased region" description="Pro residues" evidence="1">
    <location>
        <begin position="47"/>
        <end position="61"/>
    </location>
</feature>
<gene>
    <name evidence="2" type="ORF">LITE_LOCUS17600</name>
</gene>
<evidence type="ECO:0000313" key="3">
    <source>
        <dbReference type="Proteomes" id="UP001154282"/>
    </source>
</evidence>
<dbReference type="EMBL" id="CAMGYJ010000005">
    <property type="protein sequence ID" value="CAI0418258.1"/>
    <property type="molecule type" value="Genomic_DNA"/>
</dbReference>
<accession>A0AAV0KBC0</accession>
<evidence type="ECO:0000313" key="2">
    <source>
        <dbReference type="EMBL" id="CAI0418258.1"/>
    </source>
</evidence>
<name>A0AAV0KBC0_9ROSI</name>
<feature type="region of interest" description="Disordered" evidence="1">
    <location>
        <begin position="179"/>
        <end position="204"/>
    </location>
</feature>
<keyword evidence="3" id="KW-1185">Reference proteome</keyword>
<dbReference type="Proteomes" id="UP001154282">
    <property type="component" value="Unassembled WGS sequence"/>
</dbReference>
<feature type="region of interest" description="Disordered" evidence="1">
    <location>
        <begin position="30"/>
        <end position="83"/>
    </location>
</feature>
<reference evidence="2" key="1">
    <citation type="submission" date="2022-08" db="EMBL/GenBank/DDBJ databases">
        <authorList>
            <person name="Gutierrez-Valencia J."/>
        </authorList>
    </citation>
    <scope>NUCLEOTIDE SEQUENCE</scope>
</reference>
<dbReference type="AlphaFoldDB" id="A0AAV0KBC0"/>